<name>A0A1I2PJV9_9BACL</name>
<dbReference type="EMBL" id="FOOK01000018">
    <property type="protein sequence ID" value="SFG15840.1"/>
    <property type="molecule type" value="Genomic_DNA"/>
</dbReference>
<dbReference type="AlphaFoldDB" id="A0A1I2PJV9"/>
<proteinExistence type="inferred from homology"/>
<evidence type="ECO:0000313" key="5">
    <source>
        <dbReference type="Proteomes" id="UP000198661"/>
    </source>
</evidence>
<evidence type="ECO:0000256" key="2">
    <source>
        <dbReference type="ARBA" id="ARBA00023002"/>
    </source>
</evidence>
<dbReference type="Gene3D" id="3.40.50.720">
    <property type="entry name" value="NAD(P)-binding Rossmann-like Domain"/>
    <property type="match status" value="1"/>
</dbReference>
<dbReference type="OrthoDB" id="128220at2"/>
<dbReference type="Pfam" id="PF01408">
    <property type="entry name" value="GFO_IDH_MocA"/>
    <property type="match status" value="1"/>
</dbReference>
<dbReference type="InterPro" id="IPR036291">
    <property type="entry name" value="NAD(P)-bd_dom_sf"/>
</dbReference>
<dbReference type="SUPFAM" id="SSF51735">
    <property type="entry name" value="NAD(P)-binding Rossmann-fold domains"/>
    <property type="match status" value="1"/>
</dbReference>
<keyword evidence="2" id="KW-0560">Oxidoreductase</keyword>
<dbReference type="PANTHER" id="PTHR43708">
    <property type="entry name" value="CONSERVED EXPRESSED OXIDOREDUCTASE (EUROFUNG)"/>
    <property type="match status" value="1"/>
</dbReference>
<reference evidence="5" key="1">
    <citation type="submission" date="2016-10" db="EMBL/GenBank/DDBJ databases">
        <authorList>
            <person name="Varghese N."/>
            <person name="Submissions S."/>
        </authorList>
    </citation>
    <scope>NUCLEOTIDE SEQUENCE [LARGE SCALE GENOMIC DNA]</scope>
    <source>
        <strain evidence="5">DSM 44945</strain>
    </source>
</reference>
<dbReference type="GO" id="GO:0016491">
    <property type="term" value="F:oxidoreductase activity"/>
    <property type="evidence" value="ECO:0007669"/>
    <property type="project" value="UniProtKB-KW"/>
</dbReference>
<dbReference type="RefSeq" id="WP_092038848.1">
    <property type="nucleotide sequence ID" value="NZ_FOOK01000018.1"/>
</dbReference>
<feature type="domain" description="Gfo/Idh/MocA-like oxidoreductase N-terminal" evidence="3">
    <location>
        <begin position="61"/>
        <end position="136"/>
    </location>
</feature>
<dbReference type="STRING" id="201973.SAMN04488025_11835"/>
<dbReference type="Gene3D" id="3.30.360.10">
    <property type="entry name" value="Dihydrodipicolinate Reductase, domain 2"/>
    <property type="match status" value="1"/>
</dbReference>
<evidence type="ECO:0000259" key="3">
    <source>
        <dbReference type="Pfam" id="PF01408"/>
    </source>
</evidence>
<accession>A0A1I2PJV9</accession>
<gene>
    <name evidence="4" type="ORF">SAMN04488025_11835</name>
</gene>
<dbReference type="InterPro" id="IPR051317">
    <property type="entry name" value="Gfo/Idh/MocA_oxidoreduct"/>
</dbReference>
<dbReference type="GO" id="GO:0000166">
    <property type="term" value="F:nucleotide binding"/>
    <property type="evidence" value="ECO:0007669"/>
    <property type="project" value="InterPro"/>
</dbReference>
<keyword evidence="5" id="KW-1185">Reference proteome</keyword>
<evidence type="ECO:0000256" key="1">
    <source>
        <dbReference type="ARBA" id="ARBA00010928"/>
    </source>
</evidence>
<dbReference type="InterPro" id="IPR000683">
    <property type="entry name" value="Gfo/Idh/MocA-like_OxRdtase_N"/>
</dbReference>
<dbReference type="Proteomes" id="UP000198661">
    <property type="component" value="Unassembled WGS sequence"/>
</dbReference>
<organism evidence="4 5">
    <name type="scientific">Planifilum fulgidum</name>
    <dbReference type="NCBI Taxonomy" id="201973"/>
    <lineage>
        <taxon>Bacteria</taxon>
        <taxon>Bacillati</taxon>
        <taxon>Bacillota</taxon>
        <taxon>Bacilli</taxon>
        <taxon>Bacillales</taxon>
        <taxon>Thermoactinomycetaceae</taxon>
        <taxon>Planifilum</taxon>
    </lineage>
</organism>
<dbReference type="PANTHER" id="PTHR43708:SF5">
    <property type="entry name" value="CONSERVED EXPRESSED OXIDOREDUCTASE (EUROFUNG)-RELATED"/>
    <property type="match status" value="1"/>
</dbReference>
<sequence length="306" mass="33515">MTLIEIGMIGLDTSHCTAFARLLNDPADEFHVPGGRVTVAYPGGSTDFELSRSRVAGITAELKEHYGVRIVSSPEAVAEQSDAILLTAVDGRLHPELFRRIAPYKKPVFIDKPFAVSFRDAREMVRIAERHGIPLMSASALRYAEPLAEALESVKEPYGCDCFGPMALEPTQPGLFWYGIHGVEMMYAALGAGCVRVRVVSHPRQDVVVGEWEDGRIGTYRGNREGNSAFGALIHGKMGSVFADVTRSRKPYYAALLEQVMAMFRSGTPPLNVGETLEIIRFIEAANESRTTGKAVELDLTRREGG</sequence>
<evidence type="ECO:0000313" key="4">
    <source>
        <dbReference type="EMBL" id="SFG15840.1"/>
    </source>
</evidence>
<protein>
    <submittedName>
        <fullName evidence="4">Predicted dehydrogenase</fullName>
    </submittedName>
</protein>
<comment type="similarity">
    <text evidence="1">Belongs to the Gfo/Idh/MocA family.</text>
</comment>